<accession>A0AAE4K727</accession>
<dbReference type="EMBL" id="JAVRAA010000002">
    <property type="protein sequence ID" value="MDT0336474.1"/>
    <property type="molecule type" value="Genomic_DNA"/>
</dbReference>
<keyword evidence="1" id="KW-0732">Signal</keyword>
<gene>
    <name evidence="2" type="ORF">RJN63_06540</name>
</gene>
<protein>
    <submittedName>
        <fullName evidence="2">Uncharacterized protein</fullName>
    </submittedName>
</protein>
<feature type="chain" id="PRO_5041907464" evidence="1">
    <location>
        <begin position="22"/>
        <end position="190"/>
    </location>
</feature>
<evidence type="ECO:0000256" key="1">
    <source>
        <dbReference type="SAM" id="SignalP"/>
    </source>
</evidence>
<proteinExistence type="predicted"/>
<dbReference type="AlphaFoldDB" id="A0AAE4K727"/>
<reference evidence="2" key="1">
    <citation type="submission" date="2023-02" db="EMBL/GenBank/DDBJ databases">
        <title>Description of Herbaspirillum huttiense subsp. nephrolepsisexaltata and Herbaspirillum huttiense subsp. lycopersicon.</title>
        <authorList>
            <person name="Poudel M."/>
            <person name="Sharma A."/>
            <person name="Goss E."/>
            <person name="Tapia J.H."/>
            <person name="Harmon C.M."/>
            <person name="Jones J.B."/>
        </authorList>
    </citation>
    <scope>NUCLEOTIDE SEQUENCE</scope>
    <source>
        <strain evidence="2">NC40101</strain>
    </source>
</reference>
<feature type="signal peptide" evidence="1">
    <location>
        <begin position="1"/>
        <end position="21"/>
    </location>
</feature>
<comment type="caution">
    <text evidence="2">The sequence shown here is derived from an EMBL/GenBank/DDBJ whole genome shotgun (WGS) entry which is preliminary data.</text>
</comment>
<evidence type="ECO:0000313" key="2">
    <source>
        <dbReference type="EMBL" id="MDT0336474.1"/>
    </source>
</evidence>
<sequence length="190" mass="21537">MTLRNTTQAILITLAATQANASETTSSNQTFSPCQQVRMKDKNLTFTDCTQSDDVTFATYERPESISGSANEFEKEKVIIATSSDKQHLLEQSGFSIKSGKIFFNQTKLEVIISPDSVSKRKVIRTIEERGWIINEESIKYFSRHDRGYVMSCFTAFKGHEKISVIVAQCLDYGELQSFKQLLGKVRIER</sequence>
<name>A0AAE4K727_9BURK</name>
<dbReference type="RefSeq" id="WP_310835664.1">
    <property type="nucleotide sequence ID" value="NZ_JAVLSM010000001.1"/>
</dbReference>
<organism evidence="2">
    <name type="scientific">Herbaspirillum huttiense subsp. nephrolepidis</name>
    <dbReference type="NCBI Taxonomy" id="3075126"/>
    <lineage>
        <taxon>Bacteria</taxon>
        <taxon>Pseudomonadati</taxon>
        <taxon>Pseudomonadota</taxon>
        <taxon>Betaproteobacteria</taxon>
        <taxon>Burkholderiales</taxon>
        <taxon>Oxalobacteraceae</taxon>
        <taxon>Herbaspirillum</taxon>
    </lineage>
</organism>